<comment type="similarity">
    <text evidence="1">Belongs to the helicase family.</text>
</comment>
<dbReference type="EMBL" id="JAFNEN010005608">
    <property type="protein sequence ID" value="KAG8170354.1"/>
    <property type="molecule type" value="Genomic_DNA"/>
</dbReference>
<organism evidence="3 4">
    <name type="scientific">Oedothorax gibbosus</name>
    <dbReference type="NCBI Taxonomy" id="931172"/>
    <lineage>
        <taxon>Eukaryota</taxon>
        <taxon>Metazoa</taxon>
        <taxon>Ecdysozoa</taxon>
        <taxon>Arthropoda</taxon>
        <taxon>Chelicerata</taxon>
        <taxon>Arachnida</taxon>
        <taxon>Araneae</taxon>
        <taxon>Araneomorphae</taxon>
        <taxon>Entelegynae</taxon>
        <taxon>Araneoidea</taxon>
        <taxon>Linyphiidae</taxon>
        <taxon>Erigoninae</taxon>
        <taxon>Oedothorax</taxon>
    </lineage>
</organism>
<comment type="cofactor">
    <cofactor evidence="1">
        <name>Mg(2+)</name>
        <dbReference type="ChEBI" id="CHEBI:18420"/>
    </cofactor>
</comment>
<dbReference type="InterPro" id="IPR027417">
    <property type="entry name" value="P-loop_NTPase"/>
</dbReference>
<dbReference type="Pfam" id="PF05970">
    <property type="entry name" value="PIF1"/>
    <property type="match status" value="1"/>
</dbReference>
<dbReference type="Proteomes" id="UP000827092">
    <property type="component" value="Unassembled WGS sequence"/>
</dbReference>
<dbReference type="GO" id="GO:0016787">
    <property type="term" value="F:hydrolase activity"/>
    <property type="evidence" value="ECO:0007669"/>
    <property type="project" value="UniProtKB-KW"/>
</dbReference>
<keyword evidence="1" id="KW-0227">DNA damage</keyword>
<dbReference type="GO" id="GO:0006281">
    <property type="term" value="P:DNA repair"/>
    <property type="evidence" value="ECO:0007669"/>
    <property type="project" value="UniProtKB-KW"/>
</dbReference>
<evidence type="ECO:0000259" key="2">
    <source>
        <dbReference type="Pfam" id="PF05970"/>
    </source>
</evidence>
<comment type="catalytic activity">
    <reaction evidence="1">
        <text>ATP + H2O = ADP + phosphate + H(+)</text>
        <dbReference type="Rhea" id="RHEA:13065"/>
        <dbReference type="ChEBI" id="CHEBI:15377"/>
        <dbReference type="ChEBI" id="CHEBI:15378"/>
        <dbReference type="ChEBI" id="CHEBI:30616"/>
        <dbReference type="ChEBI" id="CHEBI:43474"/>
        <dbReference type="ChEBI" id="CHEBI:456216"/>
        <dbReference type="EC" id="5.6.2.3"/>
    </reaction>
</comment>
<keyword evidence="1" id="KW-0347">Helicase</keyword>
<dbReference type="PANTHER" id="PTHR47642:SF5">
    <property type="entry name" value="ATP-DEPENDENT DNA HELICASE"/>
    <property type="match status" value="1"/>
</dbReference>
<keyword evidence="4" id="KW-1185">Reference proteome</keyword>
<keyword evidence="1" id="KW-0547">Nucleotide-binding</keyword>
<dbReference type="GO" id="GO:0000723">
    <property type="term" value="P:telomere maintenance"/>
    <property type="evidence" value="ECO:0007669"/>
    <property type="project" value="InterPro"/>
</dbReference>
<comment type="caution">
    <text evidence="3">The sequence shown here is derived from an EMBL/GenBank/DDBJ whole genome shotgun (WGS) entry which is preliminary data.</text>
</comment>
<protein>
    <recommendedName>
        <fullName evidence="1">ATP-dependent DNA helicase</fullName>
        <ecNumber evidence="1">5.6.2.3</ecNumber>
    </recommendedName>
</protein>
<dbReference type="AlphaFoldDB" id="A0AAV6TEY5"/>
<keyword evidence="1" id="KW-0067">ATP-binding</keyword>
<dbReference type="GO" id="GO:0005524">
    <property type="term" value="F:ATP binding"/>
    <property type="evidence" value="ECO:0007669"/>
    <property type="project" value="UniProtKB-KW"/>
</dbReference>
<feature type="domain" description="DNA helicase Pif1-like DEAD-box helicase" evidence="2">
    <location>
        <begin position="6"/>
        <end position="96"/>
    </location>
</feature>
<evidence type="ECO:0000313" key="3">
    <source>
        <dbReference type="EMBL" id="KAG8170354.1"/>
    </source>
</evidence>
<evidence type="ECO:0000313" key="4">
    <source>
        <dbReference type="Proteomes" id="UP000827092"/>
    </source>
</evidence>
<reference evidence="3 4" key="1">
    <citation type="journal article" date="2022" name="Nat. Ecol. Evol.">
        <title>A masculinizing supergene underlies an exaggerated male reproductive morph in a spider.</title>
        <authorList>
            <person name="Hendrickx F."/>
            <person name="De Corte Z."/>
            <person name="Sonet G."/>
            <person name="Van Belleghem S.M."/>
            <person name="Kostlbacher S."/>
            <person name="Vangestel C."/>
        </authorList>
    </citation>
    <scope>NUCLEOTIDE SEQUENCE [LARGE SCALE GENOMIC DNA]</scope>
    <source>
        <strain evidence="3">W744_W776</strain>
    </source>
</reference>
<dbReference type="InterPro" id="IPR010285">
    <property type="entry name" value="DNA_helicase_pif1-like_DEAD"/>
</dbReference>
<dbReference type="InterPro" id="IPR051055">
    <property type="entry name" value="PIF1_helicase"/>
</dbReference>
<gene>
    <name evidence="3" type="ORF">JTE90_014816</name>
</gene>
<evidence type="ECO:0000256" key="1">
    <source>
        <dbReference type="RuleBase" id="RU363044"/>
    </source>
</evidence>
<dbReference type="Gene3D" id="3.40.50.300">
    <property type="entry name" value="P-loop containing nucleotide triphosphate hydrolases"/>
    <property type="match status" value="1"/>
</dbReference>
<sequence length="103" mass="11508">MRHLNTMQRDLVLEMKFRLTRSNEQIKIFVQGAAGTGKSFLIKTLHQMMVHELQNRDQDPTLKTVLLLAPTGKAASNIGGETLHLAFGLPLSLTDFLPLSSKH</sequence>
<accession>A0AAV6TEY5</accession>
<keyword evidence="1" id="KW-0233">DNA recombination</keyword>
<name>A0AAV6TEY5_9ARAC</name>
<keyword evidence="1" id="KW-0234">DNA repair</keyword>
<proteinExistence type="inferred from homology"/>
<dbReference type="EC" id="5.6.2.3" evidence="1"/>
<keyword evidence="1" id="KW-0378">Hydrolase</keyword>
<dbReference type="SUPFAM" id="SSF52540">
    <property type="entry name" value="P-loop containing nucleoside triphosphate hydrolases"/>
    <property type="match status" value="1"/>
</dbReference>
<dbReference type="PANTHER" id="PTHR47642">
    <property type="entry name" value="ATP-DEPENDENT DNA HELICASE"/>
    <property type="match status" value="1"/>
</dbReference>
<dbReference type="GO" id="GO:0006310">
    <property type="term" value="P:DNA recombination"/>
    <property type="evidence" value="ECO:0007669"/>
    <property type="project" value="UniProtKB-KW"/>
</dbReference>
<dbReference type="GO" id="GO:0043139">
    <property type="term" value="F:5'-3' DNA helicase activity"/>
    <property type="evidence" value="ECO:0007669"/>
    <property type="project" value="UniProtKB-EC"/>
</dbReference>